<dbReference type="InterPro" id="IPR002182">
    <property type="entry name" value="NB-ARC"/>
</dbReference>
<dbReference type="InterPro" id="IPR055414">
    <property type="entry name" value="LRR_R13L4/SHOC2-like"/>
</dbReference>
<dbReference type="EMBL" id="OZ020107">
    <property type="protein sequence ID" value="CAK9259868.1"/>
    <property type="molecule type" value="Genomic_DNA"/>
</dbReference>
<dbReference type="SUPFAM" id="SSF52047">
    <property type="entry name" value="RNI-like"/>
    <property type="match status" value="1"/>
</dbReference>
<sequence length="937" mass="105536">DDVKRWEKALLKVANITGFRLNEVNGDESQLKKKVVMKVQNIAPLDVFQQVRHEVGLKGSMAEVVNQLGQVGILGIVGMGGIGKTTLAKAVYNEYLKGKRFERQSFLHNARTTDLLNLQKQLVHDLLGEELKFTQEFHNCFIRLSKDRKVFVVIDDIDDINKFDQLIPSLPKFMSQGSQILVTSRDQHVLNYITIQGSIGKNNLYEVQVLDVVHAQQLFNWHAFHDKWASDGFQEIAKEVVNACNGLPLALEVMGAYLFDKKYPKQKIVWKEAIRSLNMDPGAIDQKLQNMFNISYEGLSSQTDKLMLLDIACFMTNKHESMAMSFWESCILCPCPSSKSPHSSLMKLIEKSLVKVDENGYLQMHDVIRDMARDVVKKESLQEVGERSHLWDFIETKEVLHKDKGSAKIRGLHMSRSNLHTPLAIEKFATMTRLHLLFLDDCQVEGDFSTLSKELRWLTWCNLPIVELPTNLNLPNLVVLNLSEGKNLKCLWEEDPHTQGPFKLLEQLVLESCITLERLPENIGKLSKLKVLNLRRCTTLKTLPSSIGALKALENLDLAYCVMLETIPNSIGNLSNLETIELAYCKRLKELPAPFKLLEQLNLQDCTALERLPENIGELSKLKVLDLHGCSTLKRLPSSIGTLKALENLDLAFCVMLEALPDSIGNLSNLETIKVTYCKSLKELPMTFGNLQSLAPCKLLEQLFLQNCITLERLPENIGELSKLKVLGLHGCSTLKRLPSSIGTLKALENLDLAYCIMLEALPNSIGNLSNLETIKVTYCKSLKELPMTFGNLENLAPCKLLERLFLQDCIALQRLPENIGELSKLEVLDVHGCSTLKRLPSSIGTLKALENLDLAYCVMLEALPDSIGNLSNLKTLCLNYCKSLKELPMTIGNLQSLVYLWAQGASFFHLPNSFSNLLNLESEFLPNCGHDPRCRR</sequence>
<dbReference type="SUPFAM" id="SSF52540">
    <property type="entry name" value="P-loop containing nucleoside triphosphate hydrolases"/>
    <property type="match status" value="1"/>
</dbReference>
<dbReference type="Proteomes" id="UP001497444">
    <property type="component" value="Chromosome 12"/>
</dbReference>
<proteinExistence type="predicted"/>
<dbReference type="Pfam" id="PF00931">
    <property type="entry name" value="NB-ARC"/>
    <property type="match status" value="1"/>
</dbReference>
<gene>
    <name evidence="6" type="ORF">CSSPJE1EN1_LOCUS5346</name>
</gene>
<dbReference type="Pfam" id="PF23282">
    <property type="entry name" value="WHD_ROQ1"/>
    <property type="match status" value="1"/>
</dbReference>
<dbReference type="Gene3D" id="1.10.8.430">
    <property type="entry name" value="Helical domain of apoptotic protease-activating factors"/>
    <property type="match status" value="1"/>
</dbReference>
<dbReference type="PRINTS" id="PR00364">
    <property type="entry name" value="DISEASERSIST"/>
</dbReference>
<keyword evidence="2" id="KW-0677">Repeat</keyword>
<feature type="non-terminal residue" evidence="6">
    <location>
        <position position="1"/>
    </location>
</feature>
<evidence type="ECO:0000256" key="1">
    <source>
        <dbReference type="ARBA" id="ARBA00022614"/>
    </source>
</evidence>
<dbReference type="PANTHER" id="PTHR45752:SF195">
    <property type="entry name" value="LEUCINE-RICH REPEAT (LRR) FAMILY PROTEIN-RELATED"/>
    <property type="match status" value="1"/>
</dbReference>
<dbReference type="SUPFAM" id="SSF52058">
    <property type="entry name" value="L domain-like"/>
    <property type="match status" value="1"/>
</dbReference>
<dbReference type="Gene3D" id="3.40.50.300">
    <property type="entry name" value="P-loop containing nucleotide triphosphate hydrolases"/>
    <property type="match status" value="1"/>
</dbReference>
<dbReference type="PANTHER" id="PTHR45752">
    <property type="entry name" value="LEUCINE-RICH REPEAT-CONTAINING"/>
    <property type="match status" value="1"/>
</dbReference>
<feature type="domain" description="Disease resistance R13L4/SHOC-2-like LRR" evidence="5">
    <location>
        <begin position="515"/>
        <end position="585"/>
    </location>
</feature>
<evidence type="ECO:0000313" key="7">
    <source>
        <dbReference type="Proteomes" id="UP001497444"/>
    </source>
</evidence>
<protein>
    <submittedName>
        <fullName evidence="6">Uncharacterized protein</fullName>
    </submittedName>
</protein>
<keyword evidence="7" id="KW-1185">Reference proteome</keyword>
<dbReference type="InterPro" id="IPR042197">
    <property type="entry name" value="Apaf_helical"/>
</dbReference>
<feature type="domain" description="Disease resistance protein Roq1-like winged-helix" evidence="4">
    <location>
        <begin position="303"/>
        <end position="380"/>
    </location>
</feature>
<evidence type="ECO:0000313" key="6">
    <source>
        <dbReference type="EMBL" id="CAK9259868.1"/>
    </source>
</evidence>
<dbReference type="Gene3D" id="3.80.10.10">
    <property type="entry name" value="Ribonuclease Inhibitor"/>
    <property type="match status" value="4"/>
</dbReference>
<dbReference type="InterPro" id="IPR058192">
    <property type="entry name" value="WHD_ROQ1-like"/>
</dbReference>
<name>A0ABP0VZC7_9BRYO</name>
<keyword evidence="1" id="KW-0433">Leucine-rich repeat</keyword>
<organism evidence="6 7">
    <name type="scientific">Sphagnum jensenii</name>
    <dbReference type="NCBI Taxonomy" id="128206"/>
    <lineage>
        <taxon>Eukaryota</taxon>
        <taxon>Viridiplantae</taxon>
        <taxon>Streptophyta</taxon>
        <taxon>Embryophyta</taxon>
        <taxon>Bryophyta</taxon>
        <taxon>Sphagnophytina</taxon>
        <taxon>Sphagnopsida</taxon>
        <taxon>Sphagnales</taxon>
        <taxon>Sphagnaceae</taxon>
        <taxon>Sphagnum</taxon>
    </lineage>
</organism>
<evidence type="ECO:0000259" key="5">
    <source>
        <dbReference type="Pfam" id="PF23598"/>
    </source>
</evidence>
<accession>A0ABP0VZC7</accession>
<feature type="non-terminal residue" evidence="6">
    <location>
        <position position="937"/>
    </location>
</feature>
<feature type="domain" description="Disease resistance R13L4/SHOC-2-like LRR" evidence="5">
    <location>
        <begin position="595"/>
        <end position="695"/>
    </location>
</feature>
<evidence type="ECO:0000259" key="3">
    <source>
        <dbReference type="Pfam" id="PF00931"/>
    </source>
</evidence>
<feature type="domain" description="NB-ARC" evidence="3">
    <location>
        <begin position="61"/>
        <end position="226"/>
    </location>
</feature>
<evidence type="ECO:0000259" key="4">
    <source>
        <dbReference type="Pfam" id="PF23282"/>
    </source>
</evidence>
<dbReference type="InterPro" id="IPR050715">
    <property type="entry name" value="LRR-SigEffector_domain"/>
</dbReference>
<evidence type="ECO:0000256" key="2">
    <source>
        <dbReference type="ARBA" id="ARBA00022737"/>
    </source>
</evidence>
<reference evidence="6" key="1">
    <citation type="submission" date="2024-02" db="EMBL/GenBank/DDBJ databases">
        <authorList>
            <consortium name="ELIXIR-Norway"/>
            <consortium name="Elixir Norway"/>
        </authorList>
    </citation>
    <scope>NUCLEOTIDE SEQUENCE</scope>
</reference>
<dbReference type="InterPro" id="IPR032675">
    <property type="entry name" value="LRR_dom_sf"/>
</dbReference>
<dbReference type="InterPro" id="IPR027417">
    <property type="entry name" value="P-loop_NTPase"/>
</dbReference>
<dbReference type="Pfam" id="PF23598">
    <property type="entry name" value="LRR_14"/>
    <property type="match status" value="2"/>
</dbReference>